<comment type="caution">
    <text evidence="7">The sequence shown here is derived from an EMBL/GenBank/DDBJ whole genome shotgun (WGS) entry which is preliminary data.</text>
</comment>
<evidence type="ECO:0000256" key="4">
    <source>
        <dbReference type="ARBA" id="ARBA00023014"/>
    </source>
</evidence>
<feature type="domain" description="Rieske" evidence="6">
    <location>
        <begin position="1"/>
        <end position="52"/>
    </location>
</feature>
<protein>
    <recommendedName>
        <fullName evidence="6">Rieske domain-containing protein</fullName>
    </recommendedName>
</protein>
<name>A0A9P6QY86_9FUNG</name>
<dbReference type="InterPro" id="IPR036922">
    <property type="entry name" value="Rieske_2Fe-2S_sf"/>
</dbReference>
<reference evidence="7" key="1">
    <citation type="journal article" date="2020" name="Fungal Divers.">
        <title>Resolving the Mortierellaceae phylogeny through synthesis of multi-gene phylogenetics and phylogenomics.</title>
        <authorList>
            <person name="Vandepol N."/>
            <person name="Liber J."/>
            <person name="Desiro A."/>
            <person name="Na H."/>
            <person name="Kennedy M."/>
            <person name="Barry K."/>
            <person name="Grigoriev I.V."/>
            <person name="Miller A.N."/>
            <person name="O'Donnell K."/>
            <person name="Stajich J.E."/>
            <person name="Bonito G."/>
        </authorList>
    </citation>
    <scope>NUCLEOTIDE SEQUENCE</scope>
    <source>
        <strain evidence="7">NVP60</strain>
    </source>
</reference>
<dbReference type="EMBL" id="JAAAIN010001077">
    <property type="protein sequence ID" value="KAG0307348.1"/>
    <property type="molecule type" value="Genomic_DNA"/>
</dbReference>
<evidence type="ECO:0000313" key="7">
    <source>
        <dbReference type="EMBL" id="KAG0307348.1"/>
    </source>
</evidence>
<evidence type="ECO:0000256" key="1">
    <source>
        <dbReference type="ARBA" id="ARBA00022714"/>
    </source>
</evidence>
<keyword evidence="1" id="KW-0001">2Fe-2S</keyword>
<evidence type="ECO:0000256" key="3">
    <source>
        <dbReference type="ARBA" id="ARBA00023004"/>
    </source>
</evidence>
<keyword evidence="4" id="KW-0411">Iron-sulfur</keyword>
<gene>
    <name evidence="7" type="ORF">BGZ97_000430</name>
</gene>
<organism evidence="7 8">
    <name type="scientific">Linnemannia gamsii</name>
    <dbReference type="NCBI Taxonomy" id="64522"/>
    <lineage>
        <taxon>Eukaryota</taxon>
        <taxon>Fungi</taxon>
        <taxon>Fungi incertae sedis</taxon>
        <taxon>Mucoromycota</taxon>
        <taxon>Mortierellomycotina</taxon>
        <taxon>Mortierellomycetes</taxon>
        <taxon>Mortierellales</taxon>
        <taxon>Mortierellaceae</taxon>
        <taxon>Linnemannia</taxon>
    </lineage>
</organism>
<evidence type="ECO:0000259" key="6">
    <source>
        <dbReference type="PROSITE" id="PS51296"/>
    </source>
</evidence>
<dbReference type="AlphaFoldDB" id="A0A9P6QY86"/>
<keyword evidence="2" id="KW-0479">Metal-binding</keyword>
<evidence type="ECO:0000313" key="8">
    <source>
        <dbReference type="Proteomes" id="UP000823405"/>
    </source>
</evidence>
<keyword evidence="3" id="KW-0408">Iron</keyword>
<dbReference type="PROSITE" id="PS51296">
    <property type="entry name" value="RIESKE"/>
    <property type="match status" value="1"/>
</dbReference>
<evidence type="ECO:0000256" key="5">
    <source>
        <dbReference type="SAM" id="MobiDB-lite"/>
    </source>
</evidence>
<evidence type="ECO:0000256" key="2">
    <source>
        <dbReference type="ARBA" id="ARBA00022723"/>
    </source>
</evidence>
<feature type="compositionally biased region" description="Basic and acidic residues" evidence="5">
    <location>
        <begin position="64"/>
        <end position="74"/>
    </location>
</feature>
<dbReference type="GO" id="GO:0051537">
    <property type="term" value="F:2 iron, 2 sulfur cluster binding"/>
    <property type="evidence" value="ECO:0007669"/>
    <property type="project" value="UniProtKB-KW"/>
</dbReference>
<dbReference type="OrthoDB" id="426882at2759"/>
<sequence>MTDIEDMGIVWGAGVTCSLHNWTFDASSGQSDSTRFVIDTHDVKEIDGHVFVSQKPKNGHIAGPRRDFGGREMN</sequence>
<accession>A0A9P6QY86</accession>
<dbReference type="Gene3D" id="2.102.10.10">
    <property type="entry name" value="Rieske [2Fe-2S] iron-sulphur domain"/>
    <property type="match status" value="1"/>
</dbReference>
<dbReference type="InterPro" id="IPR017941">
    <property type="entry name" value="Rieske_2Fe-2S"/>
</dbReference>
<feature type="region of interest" description="Disordered" evidence="5">
    <location>
        <begin position="54"/>
        <end position="74"/>
    </location>
</feature>
<proteinExistence type="predicted"/>
<dbReference type="Proteomes" id="UP000823405">
    <property type="component" value="Unassembled WGS sequence"/>
</dbReference>
<dbReference type="SUPFAM" id="SSF50022">
    <property type="entry name" value="ISP domain"/>
    <property type="match status" value="1"/>
</dbReference>
<keyword evidence="8" id="KW-1185">Reference proteome</keyword>
<dbReference type="GO" id="GO:0046872">
    <property type="term" value="F:metal ion binding"/>
    <property type="evidence" value="ECO:0007669"/>
    <property type="project" value="UniProtKB-KW"/>
</dbReference>